<gene>
    <name evidence="2" type="ORF">KK062_26420</name>
</gene>
<dbReference type="AlphaFoldDB" id="A0AAP2E435"/>
<feature type="chain" id="PRO_5042990616" description="PKD domain-containing protein" evidence="1">
    <location>
        <begin position="22"/>
        <end position="471"/>
    </location>
</feature>
<feature type="signal peptide" evidence="1">
    <location>
        <begin position="1"/>
        <end position="21"/>
    </location>
</feature>
<dbReference type="EMBL" id="JAHESE010000041">
    <property type="protein sequence ID" value="MBT1711804.1"/>
    <property type="molecule type" value="Genomic_DNA"/>
</dbReference>
<proteinExistence type="predicted"/>
<sequence>MKQISWLVSLLLLATVFPSCREDEPAKPGNIRFALNPTVVNDGQGRKATSLPDGASVYVTIRRVSGDEVYTLQHVRLLKLGDEYISEPLPLAGGNYELTDFLVADGDGNVVYAAPKEGSELASWVDDPLPQTFAVSDNDITPVTVQVLPTDAHQPEQFGYVTFHVDVVPLPRFQLSVFRADGTALVFSPAHVYILSDGDTIYHRHLPAGTQPIDFAGEPGATYTLVVQEDALMTYSRTFVLVELLSELNGAPLQVTLDAAFTFTALARTDFFSYWLTTDVTVPDAFFTINWGDGTVEDYTVNTYLAFEHRYGSHGDYHVSMSGDLTTVRWLALVFGYGLADDISLQALPGLESISVSYSDAADTLDVSHNPNLQMLAIAHSTIQYVDIRHNPKLTFLDVTANTALPASVLNQLITDLHHNAVEQHIEQGELYLETSYDSGEILGPPSSDAMAMLVYLNQTLGWTVRPSPGI</sequence>
<dbReference type="InterPro" id="IPR032675">
    <property type="entry name" value="LRR_dom_sf"/>
</dbReference>
<organism evidence="2 3">
    <name type="scientific">Dawidia cretensis</name>
    <dbReference type="NCBI Taxonomy" id="2782350"/>
    <lineage>
        <taxon>Bacteria</taxon>
        <taxon>Pseudomonadati</taxon>
        <taxon>Bacteroidota</taxon>
        <taxon>Cytophagia</taxon>
        <taxon>Cytophagales</taxon>
        <taxon>Chryseotaleaceae</taxon>
        <taxon>Dawidia</taxon>
    </lineage>
</organism>
<keyword evidence="3" id="KW-1185">Reference proteome</keyword>
<comment type="caution">
    <text evidence="2">The sequence shown here is derived from an EMBL/GenBank/DDBJ whole genome shotgun (WGS) entry which is preliminary data.</text>
</comment>
<dbReference type="RefSeq" id="WP_254087375.1">
    <property type="nucleotide sequence ID" value="NZ_JAHESE010000041.1"/>
</dbReference>
<keyword evidence="1" id="KW-0732">Signal</keyword>
<reference evidence="2 3" key="1">
    <citation type="submission" date="2021-05" db="EMBL/GenBank/DDBJ databases">
        <title>A Polyphasic approach of four new species of the genus Ohtaekwangia: Ohtaekwangia histidinii sp. nov., Ohtaekwangia cretensis sp. nov., Ohtaekwangia indiensis sp. nov., Ohtaekwangia reichenbachii sp. nov. from diverse environment.</title>
        <authorList>
            <person name="Octaviana S."/>
        </authorList>
    </citation>
    <scope>NUCLEOTIDE SEQUENCE [LARGE SCALE GENOMIC DNA]</scope>
    <source>
        <strain evidence="2 3">PWU5</strain>
    </source>
</reference>
<protein>
    <recommendedName>
        <fullName evidence="4">PKD domain-containing protein</fullName>
    </recommendedName>
</protein>
<name>A0AAP2E435_9BACT</name>
<accession>A0AAP2E435</accession>
<dbReference type="Gene3D" id="3.80.10.10">
    <property type="entry name" value="Ribonuclease Inhibitor"/>
    <property type="match status" value="1"/>
</dbReference>
<evidence type="ECO:0000256" key="1">
    <source>
        <dbReference type="SAM" id="SignalP"/>
    </source>
</evidence>
<evidence type="ECO:0000313" key="3">
    <source>
        <dbReference type="Proteomes" id="UP001319080"/>
    </source>
</evidence>
<evidence type="ECO:0008006" key="4">
    <source>
        <dbReference type="Google" id="ProtNLM"/>
    </source>
</evidence>
<dbReference type="Proteomes" id="UP001319080">
    <property type="component" value="Unassembled WGS sequence"/>
</dbReference>
<evidence type="ECO:0000313" key="2">
    <source>
        <dbReference type="EMBL" id="MBT1711804.1"/>
    </source>
</evidence>